<feature type="transmembrane region" description="Helical" evidence="1">
    <location>
        <begin position="61"/>
        <end position="78"/>
    </location>
</feature>
<evidence type="ECO:0000256" key="1">
    <source>
        <dbReference type="SAM" id="Phobius"/>
    </source>
</evidence>
<sequence>MYSLYSAFVGMLITIMIGLNGTLSNLLGNYISSIIVHFAGLAAVILVLFIKKNKVTFKREIPLYLYSAGAIGVLILLFNNVTFNTIGVSLTVALGLLGQSVASIVIDSYGLFNMKLVRFNKKKILGFMFISIGIIIMTIY</sequence>
<dbReference type="PANTHER" id="PTHR34821:SF2">
    <property type="entry name" value="INNER MEMBRANE PROTEIN YDCZ"/>
    <property type="match status" value="1"/>
</dbReference>
<keyword evidence="1" id="KW-0812">Transmembrane</keyword>
<keyword evidence="3" id="KW-1185">Reference proteome</keyword>
<comment type="caution">
    <text evidence="2">The sequence shown here is derived from an EMBL/GenBank/DDBJ whole genome shotgun (WGS) entry which is preliminary data.</text>
</comment>
<feature type="transmembrane region" description="Helical" evidence="1">
    <location>
        <begin position="30"/>
        <end position="49"/>
    </location>
</feature>
<reference evidence="2 3" key="1">
    <citation type="journal article" date="2024" name="Int. J. Syst. Evol. Microbiol.">
        <title>Clostridium omnivorum sp. nov., isolated from anoxic soil under the treatment of reductive soil disinfestation.</title>
        <authorList>
            <person name="Ueki A."/>
            <person name="Tonouchi A."/>
            <person name="Kaku N."/>
            <person name="Honma S."/>
            <person name="Ueki K."/>
        </authorList>
    </citation>
    <scope>NUCLEOTIDE SEQUENCE [LARGE SCALE GENOMIC DNA]</scope>
    <source>
        <strain evidence="2 3">E14</strain>
    </source>
</reference>
<evidence type="ECO:0000313" key="3">
    <source>
        <dbReference type="Proteomes" id="UP001208567"/>
    </source>
</evidence>
<name>A0ABQ5N4E1_9CLOT</name>
<feature type="transmembrane region" description="Helical" evidence="1">
    <location>
        <begin position="90"/>
        <end position="112"/>
    </location>
</feature>
<feature type="transmembrane region" description="Helical" evidence="1">
    <location>
        <begin position="7"/>
        <end position="24"/>
    </location>
</feature>
<dbReference type="PANTHER" id="PTHR34821">
    <property type="entry name" value="INNER MEMBRANE PROTEIN YDCZ"/>
    <property type="match status" value="1"/>
</dbReference>
<dbReference type="Proteomes" id="UP001208567">
    <property type="component" value="Unassembled WGS sequence"/>
</dbReference>
<gene>
    <name evidence="2" type="ORF">bsdE14_14810</name>
</gene>
<accession>A0ABQ5N4E1</accession>
<keyword evidence="1" id="KW-0472">Membrane</keyword>
<dbReference type="RefSeq" id="WP_264849337.1">
    <property type="nucleotide sequence ID" value="NZ_BRXR01000001.1"/>
</dbReference>
<dbReference type="EMBL" id="BRXR01000001">
    <property type="protein sequence ID" value="GLC30071.1"/>
    <property type="molecule type" value="Genomic_DNA"/>
</dbReference>
<organism evidence="2 3">
    <name type="scientific">Clostridium omnivorum</name>
    <dbReference type="NCBI Taxonomy" id="1604902"/>
    <lineage>
        <taxon>Bacteria</taxon>
        <taxon>Bacillati</taxon>
        <taxon>Bacillota</taxon>
        <taxon>Clostridia</taxon>
        <taxon>Eubacteriales</taxon>
        <taxon>Clostridiaceae</taxon>
        <taxon>Clostridium</taxon>
    </lineage>
</organism>
<dbReference type="InterPro" id="IPR006750">
    <property type="entry name" value="YdcZ"/>
</dbReference>
<dbReference type="Pfam" id="PF04657">
    <property type="entry name" value="DMT_YdcZ"/>
    <property type="match status" value="1"/>
</dbReference>
<keyword evidence="1" id="KW-1133">Transmembrane helix</keyword>
<protein>
    <submittedName>
        <fullName evidence="2">Membrane protein</fullName>
    </submittedName>
</protein>
<feature type="transmembrane region" description="Helical" evidence="1">
    <location>
        <begin position="124"/>
        <end position="139"/>
    </location>
</feature>
<evidence type="ECO:0000313" key="2">
    <source>
        <dbReference type="EMBL" id="GLC30071.1"/>
    </source>
</evidence>
<proteinExistence type="predicted"/>